<protein>
    <submittedName>
        <fullName evidence="2">Uncharacterized protein</fullName>
    </submittedName>
</protein>
<accession>A0A0G2ZA45</accession>
<dbReference type="STRING" id="1330330.IX53_02925"/>
<keyword evidence="1" id="KW-1133">Transmembrane helix</keyword>
<dbReference type="OrthoDB" id="45531at2"/>
<keyword evidence="3" id="KW-1185">Reference proteome</keyword>
<name>A0A0G2ZA45_9BACT</name>
<sequence length="239" mass="27702">MATIKIRNRKNRSSYGIAITLLVIVILVVGAAYFYFKISAIQNSEEVQAEKIDYLIHITDPENPVFVLLRNKKGYGNIVLELPEYLALEPLEKSLTGTSLDEIKKLLDSWLGISSDEYYYWETDKDGIRSFASKLGFSAESYRELLDKLSRRGFKFLDYWRLKDYVAAIEKYDNSARISKAGLAAMLLRLRDENLRYFEISVITKHPIEIKTSVSGKPIKRLYLEEKSLEDLMSLFEEW</sequence>
<dbReference type="EMBL" id="CP011232">
    <property type="protein sequence ID" value="AKI96946.1"/>
    <property type="molecule type" value="Genomic_DNA"/>
</dbReference>
<dbReference type="KEGG" id="kpf:IX53_02925"/>
<dbReference type="PATRIC" id="fig|1330330.3.peg.588"/>
<evidence type="ECO:0000256" key="1">
    <source>
        <dbReference type="SAM" id="Phobius"/>
    </source>
</evidence>
<proteinExistence type="predicted"/>
<dbReference type="Proteomes" id="UP000035159">
    <property type="component" value="Chromosome"/>
</dbReference>
<keyword evidence="1" id="KW-0812">Transmembrane</keyword>
<gene>
    <name evidence="2" type="ORF">IX53_02925</name>
</gene>
<dbReference type="RefSeq" id="WP_047754081.1">
    <property type="nucleotide sequence ID" value="NZ_CAJUHA010000019.1"/>
</dbReference>
<evidence type="ECO:0000313" key="2">
    <source>
        <dbReference type="EMBL" id="AKI96946.1"/>
    </source>
</evidence>
<keyword evidence="1" id="KW-0472">Membrane</keyword>
<reference evidence="2 3" key="1">
    <citation type="submission" date="2015-04" db="EMBL/GenBank/DDBJ databases">
        <title>Complete Genome Sequence of Kosmotoga pacifica SLHLJ1.</title>
        <authorList>
            <person name="Jiang L.J."/>
            <person name="Shao Z.Z."/>
            <person name="Jebbar M."/>
        </authorList>
    </citation>
    <scope>NUCLEOTIDE SEQUENCE [LARGE SCALE GENOMIC DNA]</scope>
    <source>
        <strain evidence="2 3">SLHLJ1</strain>
    </source>
</reference>
<dbReference type="AlphaFoldDB" id="A0A0G2ZA45"/>
<evidence type="ECO:0000313" key="3">
    <source>
        <dbReference type="Proteomes" id="UP000035159"/>
    </source>
</evidence>
<feature type="transmembrane region" description="Helical" evidence="1">
    <location>
        <begin position="15"/>
        <end position="36"/>
    </location>
</feature>
<organism evidence="2 3">
    <name type="scientific">Kosmotoga pacifica</name>
    <dbReference type="NCBI Taxonomy" id="1330330"/>
    <lineage>
        <taxon>Bacteria</taxon>
        <taxon>Thermotogati</taxon>
        <taxon>Thermotogota</taxon>
        <taxon>Thermotogae</taxon>
        <taxon>Kosmotogales</taxon>
        <taxon>Kosmotogaceae</taxon>
        <taxon>Kosmotoga</taxon>
    </lineage>
</organism>